<keyword evidence="6 9" id="KW-1133">Transmembrane helix</keyword>
<evidence type="ECO:0000313" key="14">
    <source>
        <dbReference type="Proteomes" id="UP000694001"/>
    </source>
</evidence>
<dbReference type="GO" id="GO:0065002">
    <property type="term" value="P:intracellular protein transmembrane transport"/>
    <property type="evidence" value="ECO:0007669"/>
    <property type="project" value="UniProtKB-UniRule"/>
</dbReference>
<dbReference type="InterPro" id="IPR005791">
    <property type="entry name" value="SecD"/>
</dbReference>
<accession>A0A975U2V1</accession>
<keyword evidence="5 9" id="KW-0653">Protein transport</keyword>
<dbReference type="EMBL" id="CP076448">
    <property type="protein sequence ID" value="QXM24604.1"/>
    <property type="molecule type" value="Genomic_DNA"/>
</dbReference>
<gene>
    <name evidence="9 13" type="primary">secD</name>
    <name evidence="13" type="ORF">KO353_15450</name>
</gene>
<dbReference type="Pfam" id="PF21760">
    <property type="entry name" value="SecD_1st"/>
    <property type="match status" value="1"/>
</dbReference>
<feature type="domain" description="Protein translocase subunit SecDF P1" evidence="11">
    <location>
        <begin position="161"/>
        <end position="219"/>
    </location>
</feature>
<evidence type="ECO:0000256" key="2">
    <source>
        <dbReference type="ARBA" id="ARBA00022448"/>
    </source>
</evidence>
<evidence type="ECO:0000256" key="4">
    <source>
        <dbReference type="ARBA" id="ARBA00022692"/>
    </source>
</evidence>
<dbReference type="KEGG" id="elio:KO353_15450"/>
<comment type="caution">
    <text evidence="9">Lacks conserved residue(s) required for the propagation of feature annotation.</text>
</comment>
<evidence type="ECO:0000256" key="7">
    <source>
        <dbReference type="ARBA" id="ARBA00023010"/>
    </source>
</evidence>
<dbReference type="GO" id="GO:0043952">
    <property type="term" value="P:protein transport by the Sec complex"/>
    <property type="evidence" value="ECO:0007669"/>
    <property type="project" value="UniProtKB-UniRule"/>
</dbReference>
<dbReference type="InterPro" id="IPR055344">
    <property type="entry name" value="SecD_SecF_C_bact"/>
</dbReference>
<reference evidence="13" key="1">
    <citation type="submission" date="2021-06" db="EMBL/GenBank/DDBJ databases">
        <title>Elioraea tepida, sp. nov., a moderately thermophilic aerobic anoxygenic phototrophic bacterium isolated from an alkaline siliceous hot spring mat community in Yellowstone National Park, WY, USA.</title>
        <authorList>
            <person name="Saini M.K."/>
            <person name="Yoshida S."/>
            <person name="Sebastian A."/>
            <person name="Hirose S."/>
            <person name="Hara E."/>
            <person name="Tamaki H."/>
            <person name="Soulier N.T."/>
            <person name="Albert I."/>
            <person name="Hanada S."/>
            <person name="Bryant D.A."/>
            <person name="Tank M."/>
        </authorList>
    </citation>
    <scope>NUCLEOTIDE SEQUENCE</scope>
    <source>
        <strain evidence="13">MS-P2</strain>
    </source>
</reference>
<feature type="transmembrane region" description="Helical" evidence="9">
    <location>
        <begin position="367"/>
        <end position="388"/>
    </location>
</feature>
<dbReference type="PANTHER" id="PTHR30081">
    <property type="entry name" value="PROTEIN-EXPORT MEMBRANE PROTEIN SEC"/>
    <property type="match status" value="1"/>
</dbReference>
<dbReference type="Proteomes" id="UP000694001">
    <property type="component" value="Chromosome"/>
</dbReference>
<dbReference type="InterPro" id="IPR048634">
    <property type="entry name" value="SecD_SecF_C"/>
</dbReference>
<comment type="subunit">
    <text evidence="9">Forms a complex with SecF. Part of the essential Sec protein translocation apparatus which comprises SecA, SecYEG and auxiliary proteins SecDF-YajC and YidC.</text>
</comment>
<evidence type="ECO:0000313" key="13">
    <source>
        <dbReference type="EMBL" id="QXM24604.1"/>
    </source>
</evidence>
<keyword evidence="14" id="KW-1185">Reference proteome</keyword>
<dbReference type="GO" id="GO:0005886">
    <property type="term" value="C:plasma membrane"/>
    <property type="evidence" value="ECO:0007669"/>
    <property type="project" value="UniProtKB-SubCell"/>
</dbReference>
<dbReference type="RefSeq" id="WP_218285661.1">
    <property type="nucleotide sequence ID" value="NZ_CP076448.1"/>
</dbReference>
<evidence type="ECO:0000256" key="6">
    <source>
        <dbReference type="ARBA" id="ARBA00022989"/>
    </source>
</evidence>
<sequence length="532" mass="58022">MMYFARWKVIAIWATIALATLLCVPSFVPRTSLGSLGEALPWRQFQLGLDLRGGSYLLLEVDMDAVVRERLDNIQDSVRSRLRGANINYTGLSVRDRTVTLRLNDPARAQEAVRLLRELANPIVTGMGTSQPDLEVQAAPDGTITISLSEPLLREKATQAVEQSMEIVRRRIDESGVVDPIIARQGANRILVQLPGVQDPERIKQLIGKTARMTFHLLDETANLDAPSPPPGVMFLRGEGPQGGEQRYAVRRRVEVDGANLTDARAGQNPQTGEWVVNFSFDSIGTRRFAEITRANVGRPFAIVLDDRVITAPVIREPILGGRGQISGNFNARSANDLAVLLRAGALPAPLTVIEERTVGPDLGADAIRVGTIALAIGFVLVIVFMVLFYGLFGLFANIALVVNLVLLLGALSLMEATLTLPGIAGILLTLGMAVDANILINERIREEVRRGRTPLNAMEAGFRRAFTTILDSNLTTVLAMAMLYAFGSGPVRGFAVTITVGILVSMFSAFVFVRYMMVTWYRARRPAALPV</sequence>
<feature type="domain" description="Protein export membrane protein SecD/SecF C-terminal" evidence="10">
    <location>
        <begin position="352"/>
        <end position="523"/>
    </location>
</feature>
<keyword evidence="3 9" id="KW-1003">Cell membrane</keyword>
<keyword evidence="4 9" id="KW-0812">Transmembrane</keyword>
<evidence type="ECO:0000259" key="10">
    <source>
        <dbReference type="Pfam" id="PF02355"/>
    </source>
</evidence>
<organism evidence="13 14">
    <name type="scientific">Elioraea tepida</name>
    <dbReference type="NCBI Taxonomy" id="2843330"/>
    <lineage>
        <taxon>Bacteria</taxon>
        <taxon>Pseudomonadati</taxon>
        <taxon>Pseudomonadota</taxon>
        <taxon>Alphaproteobacteria</taxon>
        <taxon>Acetobacterales</taxon>
        <taxon>Elioraeaceae</taxon>
        <taxon>Elioraea</taxon>
    </lineage>
</organism>
<evidence type="ECO:0000256" key="1">
    <source>
        <dbReference type="ARBA" id="ARBA00004651"/>
    </source>
</evidence>
<dbReference type="NCBIfam" id="TIGR00916">
    <property type="entry name" value="2A0604s01"/>
    <property type="match status" value="1"/>
</dbReference>
<dbReference type="Pfam" id="PF22599">
    <property type="entry name" value="SecDF_P1_head"/>
    <property type="match status" value="1"/>
</dbReference>
<evidence type="ECO:0000256" key="9">
    <source>
        <dbReference type="HAMAP-Rule" id="MF_01463"/>
    </source>
</evidence>
<dbReference type="InterPro" id="IPR048631">
    <property type="entry name" value="SecD_1st"/>
</dbReference>
<dbReference type="InterPro" id="IPR022646">
    <property type="entry name" value="SecD/SecF_CS"/>
</dbReference>
<dbReference type="GO" id="GO:0006605">
    <property type="term" value="P:protein targeting"/>
    <property type="evidence" value="ECO:0007669"/>
    <property type="project" value="UniProtKB-UniRule"/>
</dbReference>
<dbReference type="NCBIfam" id="TIGR01129">
    <property type="entry name" value="secD"/>
    <property type="match status" value="1"/>
</dbReference>
<name>A0A975U2V1_9PROT</name>
<dbReference type="GO" id="GO:0015450">
    <property type="term" value="F:protein-transporting ATPase activity"/>
    <property type="evidence" value="ECO:0007669"/>
    <property type="project" value="InterPro"/>
</dbReference>
<dbReference type="InterPro" id="IPR022813">
    <property type="entry name" value="SecD/SecF_arch_bac"/>
</dbReference>
<keyword evidence="7 9" id="KW-0811">Translocation</keyword>
<dbReference type="Pfam" id="PF07549">
    <property type="entry name" value="Sec_GG"/>
    <property type="match status" value="1"/>
</dbReference>
<comment type="function">
    <text evidence="9">Part of the Sec protein translocase complex. Interacts with the SecYEG preprotein conducting channel. SecDF uses the proton motive force (PMF) to complete protein translocation after the ATP-dependent function of SecA.</text>
</comment>
<feature type="transmembrane region" description="Helical" evidence="9">
    <location>
        <begin position="494"/>
        <end position="516"/>
    </location>
</feature>
<comment type="subcellular location">
    <subcellularLocation>
        <location evidence="1 9">Cell membrane</location>
        <topology evidence="1 9">Multi-pass membrane protein</topology>
    </subcellularLocation>
</comment>
<dbReference type="AlphaFoldDB" id="A0A975U2V1"/>
<feature type="transmembrane region" description="Helical" evidence="9">
    <location>
        <begin position="462"/>
        <end position="488"/>
    </location>
</feature>
<keyword evidence="8 9" id="KW-0472">Membrane</keyword>
<evidence type="ECO:0000256" key="5">
    <source>
        <dbReference type="ARBA" id="ARBA00022927"/>
    </source>
</evidence>
<keyword evidence="2 9" id="KW-0813">Transport</keyword>
<protein>
    <recommendedName>
        <fullName evidence="9">Protein translocase subunit SecD</fullName>
    </recommendedName>
</protein>
<dbReference type="Pfam" id="PF02355">
    <property type="entry name" value="SecD_SecF_C"/>
    <property type="match status" value="1"/>
</dbReference>
<evidence type="ECO:0000256" key="8">
    <source>
        <dbReference type="ARBA" id="ARBA00023136"/>
    </source>
</evidence>
<dbReference type="FunFam" id="1.20.1640.10:FF:000004">
    <property type="entry name" value="Protein translocase subunit SecD"/>
    <property type="match status" value="1"/>
</dbReference>
<comment type="similarity">
    <text evidence="9">Belongs to the SecD/SecF family. SecD subfamily.</text>
</comment>
<evidence type="ECO:0000259" key="11">
    <source>
        <dbReference type="Pfam" id="PF21760"/>
    </source>
</evidence>
<feature type="transmembrane region" description="Helical" evidence="9">
    <location>
        <begin position="421"/>
        <end position="441"/>
    </location>
</feature>
<feature type="domain" description="SecDF P1 head subdomain" evidence="12">
    <location>
        <begin position="244"/>
        <end position="349"/>
    </location>
</feature>
<feature type="transmembrane region" description="Helical" evidence="9">
    <location>
        <begin position="395"/>
        <end position="415"/>
    </location>
</feature>
<dbReference type="InterPro" id="IPR054384">
    <property type="entry name" value="SecDF_P1_head"/>
</dbReference>
<evidence type="ECO:0000256" key="3">
    <source>
        <dbReference type="ARBA" id="ARBA00022475"/>
    </source>
</evidence>
<evidence type="ECO:0000259" key="12">
    <source>
        <dbReference type="Pfam" id="PF22599"/>
    </source>
</evidence>
<dbReference type="PANTHER" id="PTHR30081:SF1">
    <property type="entry name" value="PROTEIN TRANSLOCASE SUBUNIT SECD"/>
    <property type="match status" value="1"/>
</dbReference>
<proteinExistence type="inferred from homology"/>
<dbReference type="HAMAP" id="MF_01463_B">
    <property type="entry name" value="SecD_B"/>
    <property type="match status" value="1"/>
</dbReference>